<evidence type="ECO:0000256" key="2">
    <source>
        <dbReference type="SAM" id="Phobius"/>
    </source>
</evidence>
<name>A0A6G1GUN7_9PEZI</name>
<evidence type="ECO:0000256" key="1">
    <source>
        <dbReference type="SAM" id="MobiDB-lite"/>
    </source>
</evidence>
<accession>A0A6G1GUN7</accession>
<keyword evidence="2" id="KW-0472">Membrane</keyword>
<feature type="compositionally biased region" description="Low complexity" evidence="1">
    <location>
        <begin position="24"/>
        <end position="39"/>
    </location>
</feature>
<dbReference type="AlphaFoldDB" id="A0A6G1GUN7"/>
<sequence>MSPLNNTRSKSAEREQRHRQRVLPTAPANTPQAPQTHQPPSRDAPNRPGAQAQPQSSPKPLLANIPNENDKAKAKDEIKAQDEPNNPNTRPSRLLTPLTTLAAYTLAAITTIPALLFLGLCAASVALAAVEGPFEGMAYVLEGLVVLCRRGGSVVGVLRGWVGGR</sequence>
<keyword evidence="4" id="KW-1185">Reference proteome</keyword>
<protein>
    <submittedName>
        <fullName evidence="3">Uncharacterized protein</fullName>
    </submittedName>
</protein>
<proteinExistence type="predicted"/>
<feature type="region of interest" description="Disordered" evidence="1">
    <location>
        <begin position="1"/>
        <end position="93"/>
    </location>
</feature>
<keyword evidence="2" id="KW-1133">Transmembrane helix</keyword>
<keyword evidence="2" id="KW-0812">Transmembrane</keyword>
<dbReference type="EMBL" id="ML977166">
    <property type="protein sequence ID" value="KAF1984671.1"/>
    <property type="molecule type" value="Genomic_DNA"/>
</dbReference>
<organism evidence="3 4">
    <name type="scientific">Aulographum hederae CBS 113979</name>
    <dbReference type="NCBI Taxonomy" id="1176131"/>
    <lineage>
        <taxon>Eukaryota</taxon>
        <taxon>Fungi</taxon>
        <taxon>Dikarya</taxon>
        <taxon>Ascomycota</taxon>
        <taxon>Pezizomycotina</taxon>
        <taxon>Dothideomycetes</taxon>
        <taxon>Pleosporomycetidae</taxon>
        <taxon>Aulographales</taxon>
        <taxon>Aulographaceae</taxon>
    </lineage>
</organism>
<reference evidence="3" key="1">
    <citation type="journal article" date="2020" name="Stud. Mycol.">
        <title>101 Dothideomycetes genomes: a test case for predicting lifestyles and emergence of pathogens.</title>
        <authorList>
            <person name="Haridas S."/>
            <person name="Albert R."/>
            <person name="Binder M."/>
            <person name="Bloem J."/>
            <person name="Labutti K."/>
            <person name="Salamov A."/>
            <person name="Andreopoulos B."/>
            <person name="Baker S."/>
            <person name="Barry K."/>
            <person name="Bills G."/>
            <person name="Bluhm B."/>
            <person name="Cannon C."/>
            <person name="Castanera R."/>
            <person name="Culley D."/>
            <person name="Daum C."/>
            <person name="Ezra D."/>
            <person name="Gonzalez J."/>
            <person name="Henrissat B."/>
            <person name="Kuo A."/>
            <person name="Liang C."/>
            <person name="Lipzen A."/>
            <person name="Lutzoni F."/>
            <person name="Magnuson J."/>
            <person name="Mondo S."/>
            <person name="Nolan M."/>
            <person name="Ohm R."/>
            <person name="Pangilinan J."/>
            <person name="Park H.-J."/>
            <person name="Ramirez L."/>
            <person name="Alfaro M."/>
            <person name="Sun H."/>
            <person name="Tritt A."/>
            <person name="Yoshinaga Y."/>
            <person name="Zwiers L.-H."/>
            <person name="Turgeon B."/>
            <person name="Goodwin S."/>
            <person name="Spatafora J."/>
            <person name="Crous P."/>
            <person name="Grigoriev I."/>
        </authorList>
    </citation>
    <scope>NUCLEOTIDE SEQUENCE</scope>
    <source>
        <strain evidence="3">CBS 113979</strain>
    </source>
</reference>
<dbReference type="Proteomes" id="UP000800041">
    <property type="component" value="Unassembled WGS sequence"/>
</dbReference>
<gene>
    <name evidence="3" type="ORF">K402DRAFT_464921</name>
</gene>
<feature type="compositionally biased region" description="Basic and acidic residues" evidence="1">
    <location>
        <begin position="68"/>
        <end position="82"/>
    </location>
</feature>
<evidence type="ECO:0000313" key="3">
    <source>
        <dbReference type="EMBL" id="KAF1984671.1"/>
    </source>
</evidence>
<feature type="transmembrane region" description="Helical" evidence="2">
    <location>
        <begin position="101"/>
        <end position="130"/>
    </location>
</feature>
<evidence type="ECO:0000313" key="4">
    <source>
        <dbReference type="Proteomes" id="UP000800041"/>
    </source>
</evidence>